<dbReference type="Proteomes" id="UP000030854">
    <property type="component" value="Unassembled WGS sequence"/>
</dbReference>
<protein>
    <submittedName>
        <fullName evidence="7">Putative ribosomal rna-processing protein 17</fullName>
    </submittedName>
</protein>
<evidence type="ECO:0000256" key="3">
    <source>
        <dbReference type="ARBA" id="ARBA00023054"/>
    </source>
</evidence>
<evidence type="ECO:0000313" key="7">
    <source>
        <dbReference type="EMBL" id="KHJ36300.1"/>
    </source>
</evidence>
<dbReference type="HOGENOM" id="CLU_067149_1_1_1"/>
<evidence type="ECO:0000256" key="6">
    <source>
        <dbReference type="SAM" id="MobiDB-lite"/>
    </source>
</evidence>
<keyword evidence="8" id="KW-1185">Reference proteome</keyword>
<comment type="subcellular location">
    <subcellularLocation>
        <location evidence="1">Nucleus</location>
        <location evidence="1">Nucleolus</location>
    </subcellularLocation>
</comment>
<feature type="compositionally biased region" description="Basic residues" evidence="6">
    <location>
        <begin position="191"/>
        <end position="201"/>
    </location>
</feature>
<dbReference type="PANTHER" id="PTHR14577:SF0">
    <property type="entry name" value="NUCLEOLAR PROTEIN 12"/>
    <property type="match status" value="1"/>
</dbReference>
<dbReference type="AlphaFoldDB" id="A0A0B1PGD5"/>
<dbReference type="Pfam" id="PF09805">
    <property type="entry name" value="Nop25"/>
    <property type="match status" value="1"/>
</dbReference>
<dbReference type="OMA" id="EWDGFPD"/>
<evidence type="ECO:0000256" key="5">
    <source>
        <dbReference type="SAM" id="Coils"/>
    </source>
</evidence>
<evidence type="ECO:0000313" key="8">
    <source>
        <dbReference type="Proteomes" id="UP000030854"/>
    </source>
</evidence>
<feature type="coiled-coil region" evidence="5">
    <location>
        <begin position="51"/>
        <end position="108"/>
    </location>
</feature>
<dbReference type="PANTHER" id="PTHR14577">
    <property type="entry name" value="NUCLEOLAR PROTEIN 12"/>
    <property type="match status" value="1"/>
</dbReference>
<evidence type="ECO:0000256" key="2">
    <source>
        <dbReference type="ARBA" id="ARBA00007175"/>
    </source>
</evidence>
<organism evidence="7 8">
    <name type="scientific">Uncinula necator</name>
    <name type="common">Grape powdery mildew</name>
    <dbReference type="NCBI Taxonomy" id="52586"/>
    <lineage>
        <taxon>Eukaryota</taxon>
        <taxon>Fungi</taxon>
        <taxon>Dikarya</taxon>
        <taxon>Ascomycota</taxon>
        <taxon>Pezizomycotina</taxon>
        <taxon>Leotiomycetes</taxon>
        <taxon>Erysiphales</taxon>
        <taxon>Erysiphaceae</taxon>
        <taxon>Erysiphe</taxon>
    </lineage>
</organism>
<keyword evidence="3 5" id="KW-0175">Coiled coil</keyword>
<name>A0A0B1PGD5_UNCNE</name>
<proteinExistence type="inferred from homology"/>
<evidence type="ECO:0000256" key="4">
    <source>
        <dbReference type="ARBA" id="ARBA00023242"/>
    </source>
</evidence>
<gene>
    <name evidence="7" type="ORF">EV44_g2420</name>
</gene>
<dbReference type="STRING" id="52586.A0A0B1PGD5"/>
<dbReference type="GO" id="GO:0005730">
    <property type="term" value="C:nucleolus"/>
    <property type="evidence" value="ECO:0007669"/>
    <property type="project" value="UniProtKB-SubCell"/>
</dbReference>
<accession>A0A0B1PGD5</accession>
<keyword evidence="4" id="KW-0539">Nucleus</keyword>
<comment type="caution">
    <text evidence="7">The sequence shown here is derived from an EMBL/GenBank/DDBJ whole genome shotgun (WGS) entry which is preliminary data.</text>
</comment>
<comment type="similarity">
    <text evidence="2">Belongs to the RRP17 family.</text>
</comment>
<evidence type="ECO:0000256" key="1">
    <source>
        <dbReference type="ARBA" id="ARBA00004604"/>
    </source>
</evidence>
<dbReference type="GO" id="GO:0019843">
    <property type="term" value="F:rRNA binding"/>
    <property type="evidence" value="ECO:0007669"/>
    <property type="project" value="TreeGrafter"/>
</dbReference>
<dbReference type="InterPro" id="IPR019186">
    <property type="entry name" value="Nucleolar_protein_12"/>
</dbReference>
<dbReference type="EMBL" id="JNVN01000082">
    <property type="protein sequence ID" value="KHJ36300.1"/>
    <property type="molecule type" value="Genomic_DNA"/>
</dbReference>
<feature type="region of interest" description="Disordered" evidence="6">
    <location>
        <begin position="166"/>
        <end position="231"/>
    </location>
</feature>
<feature type="compositionally biased region" description="Basic and acidic residues" evidence="6">
    <location>
        <begin position="202"/>
        <end position="222"/>
    </location>
</feature>
<reference evidence="7 8" key="1">
    <citation type="journal article" date="2014" name="BMC Genomics">
        <title>Adaptive genomic structural variation in the grape powdery mildew pathogen, Erysiphe necator.</title>
        <authorList>
            <person name="Jones L."/>
            <person name="Riaz S."/>
            <person name="Morales-Cruz A."/>
            <person name="Amrine K.C."/>
            <person name="McGuire B."/>
            <person name="Gubler W.D."/>
            <person name="Walker M.A."/>
            <person name="Cantu D."/>
        </authorList>
    </citation>
    <scope>NUCLEOTIDE SEQUENCE [LARGE SCALE GENOMIC DNA]</scope>
    <source>
        <strain evidence="8">c</strain>
    </source>
</reference>
<sequence>MNPSIEPGIFRNPRLKKFLLPLPSKRFKSGNKLEEISFDSNLREEYLTGFHKRKVARIKNAQAEAEKKSREERRNLRKKLREERKHDLEAHIEAVNAALKRLDNTSEENDEDTEAEVKDTEKFEGFCDENQLLSSPMDYGEEFIDEEKYTTVTVEAIDVSKNGLLKKTVPEKRDAPKIQPVASDPNEKLKTKWPKKSKKKFRYETKAVRKLQNRKEKLDKRKFAAARKRSK</sequence>